<dbReference type="CDD" id="cd13539">
    <property type="entry name" value="PBP2_AvModA"/>
    <property type="match status" value="1"/>
</dbReference>
<dbReference type="InterPro" id="IPR050682">
    <property type="entry name" value="ModA/WtpA"/>
</dbReference>
<accession>A0A1N7PTW0</accession>
<dbReference type="PANTHER" id="PTHR30632:SF14">
    <property type="entry name" value="TUNGSTATE_MOLYBDATE_CHROMATE-BINDING PROTEIN MODA"/>
    <property type="match status" value="1"/>
</dbReference>
<organism evidence="8 9">
    <name type="scientific">Gemmobacter megaterium</name>
    <dbReference type="NCBI Taxonomy" id="1086013"/>
    <lineage>
        <taxon>Bacteria</taxon>
        <taxon>Pseudomonadati</taxon>
        <taxon>Pseudomonadota</taxon>
        <taxon>Alphaproteobacteria</taxon>
        <taxon>Rhodobacterales</taxon>
        <taxon>Paracoccaceae</taxon>
        <taxon>Gemmobacter</taxon>
    </lineage>
</organism>
<feature type="binding site" evidence="6">
    <location>
        <position position="65"/>
    </location>
    <ligand>
        <name>molybdate</name>
        <dbReference type="ChEBI" id="CHEBI:36264"/>
    </ligand>
</feature>
<proteinExistence type="inferred from homology"/>
<comment type="subunit">
    <text evidence="5">The complex is composed of two ATP-binding proteins (ModC), two transmembrane proteins (ModB) and a solute-binding protein (ModA).</text>
</comment>
<name>A0A1N7PTW0_9RHOB</name>
<dbReference type="Pfam" id="PF13531">
    <property type="entry name" value="SBP_bac_11"/>
    <property type="match status" value="1"/>
</dbReference>
<evidence type="ECO:0000256" key="2">
    <source>
        <dbReference type="ARBA" id="ARBA00022505"/>
    </source>
</evidence>
<feature type="signal peptide" evidence="7">
    <location>
        <begin position="1"/>
        <end position="24"/>
    </location>
</feature>
<evidence type="ECO:0000256" key="7">
    <source>
        <dbReference type="SAM" id="SignalP"/>
    </source>
</evidence>
<evidence type="ECO:0000313" key="9">
    <source>
        <dbReference type="Proteomes" id="UP000186141"/>
    </source>
</evidence>
<dbReference type="InterPro" id="IPR044084">
    <property type="entry name" value="AvModA-like_subst-bd"/>
</dbReference>
<keyword evidence="4 7" id="KW-0732">Signal</keyword>
<dbReference type="FunFam" id="3.40.190.10:FF:000035">
    <property type="entry name" value="Molybdate ABC transporter substrate-binding protein"/>
    <property type="match status" value="1"/>
</dbReference>
<dbReference type="RefSeq" id="WP_076532637.1">
    <property type="nucleotide sequence ID" value="NZ_BMEH01000006.1"/>
</dbReference>
<dbReference type="Gene3D" id="3.40.190.10">
    <property type="entry name" value="Periplasmic binding protein-like II"/>
    <property type="match status" value="2"/>
</dbReference>
<reference evidence="8 9" key="1">
    <citation type="submission" date="2017-01" db="EMBL/GenBank/DDBJ databases">
        <authorList>
            <person name="Mah S.A."/>
            <person name="Swanson W.J."/>
            <person name="Moy G.W."/>
            <person name="Vacquier V.D."/>
        </authorList>
    </citation>
    <scope>NUCLEOTIDE SEQUENCE [LARGE SCALE GENOMIC DNA]</scope>
    <source>
        <strain evidence="8 9">DSM 26375</strain>
    </source>
</reference>
<dbReference type="GO" id="GO:0030973">
    <property type="term" value="F:molybdate ion binding"/>
    <property type="evidence" value="ECO:0007669"/>
    <property type="project" value="InterPro"/>
</dbReference>
<dbReference type="AlphaFoldDB" id="A0A1N7PTW0"/>
<dbReference type="OrthoDB" id="9785015at2"/>
<feature type="chain" id="PRO_5012433246" evidence="7">
    <location>
        <begin position="25"/>
        <end position="263"/>
    </location>
</feature>
<sequence>MPVPALRRILLGIAVILAGTAGSAAGKGDVPVVAAAANLQFAVTEIAESFAANTGMQIRLSFGSTGNLSRQIREGAPFEMFLAADDATPRTLHADGLTRGEGTTFALGRIALVAPKGSPVDVTQGLEGVKTLLDARRITRFALANPEHAPFGVAAREALEAVGLWNDMQPVMVLGENVSQAAQFALSGNAEAGIIAYSLALAPEVAARGTFALIPDELHAPLLQRMVLLAGAGKTAEAFYAYMAAPPARAILERYGFSVPEGQ</sequence>
<dbReference type="PIRSF" id="PIRSF004846">
    <property type="entry name" value="ModA"/>
    <property type="match status" value="1"/>
</dbReference>
<dbReference type="InterPro" id="IPR005950">
    <property type="entry name" value="ModA"/>
</dbReference>
<evidence type="ECO:0000313" key="8">
    <source>
        <dbReference type="EMBL" id="SIT14051.1"/>
    </source>
</evidence>
<dbReference type="STRING" id="1086013.SAMN05421774_106135"/>
<evidence type="ECO:0000256" key="6">
    <source>
        <dbReference type="PIRSR" id="PIRSR004846-1"/>
    </source>
</evidence>
<keyword evidence="2 6" id="KW-0500">Molybdenum</keyword>
<keyword evidence="9" id="KW-1185">Reference proteome</keyword>
<dbReference type="SUPFAM" id="SSF53850">
    <property type="entry name" value="Periplasmic binding protein-like II"/>
    <property type="match status" value="1"/>
</dbReference>
<gene>
    <name evidence="8" type="ORF">SAMN05421774_106135</name>
</gene>
<comment type="similarity">
    <text evidence="1">Belongs to the bacterial solute-binding protein ModA family.</text>
</comment>
<dbReference type="Proteomes" id="UP000186141">
    <property type="component" value="Unassembled WGS sequence"/>
</dbReference>
<dbReference type="GO" id="GO:0015689">
    <property type="term" value="P:molybdate ion transport"/>
    <property type="evidence" value="ECO:0007669"/>
    <property type="project" value="InterPro"/>
</dbReference>
<dbReference type="GO" id="GO:1901359">
    <property type="term" value="F:tungstate binding"/>
    <property type="evidence" value="ECO:0007669"/>
    <property type="project" value="UniProtKB-ARBA"/>
</dbReference>
<dbReference type="PANTHER" id="PTHR30632">
    <property type="entry name" value="MOLYBDATE-BINDING PERIPLASMIC PROTEIN"/>
    <property type="match status" value="1"/>
</dbReference>
<keyword evidence="3 6" id="KW-0479">Metal-binding</keyword>
<dbReference type="NCBIfam" id="TIGR01256">
    <property type="entry name" value="modA"/>
    <property type="match status" value="1"/>
</dbReference>
<evidence type="ECO:0000256" key="1">
    <source>
        <dbReference type="ARBA" id="ARBA00009175"/>
    </source>
</evidence>
<dbReference type="EMBL" id="FTOT01000006">
    <property type="protein sequence ID" value="SIT14051.1"/>
    <property type="molecule type" value="Genomic_DNA"/>
</dbReference>
<evidence type="ECO:0000256" key="5">
    <source>
        <dbReference type="ARBA" id="ARBA00062515"/>
    </source>
</evidence>
<evidence type="ECO:0000256" key="4">
    <source>
        <dbReference type="ARBA" id="ARBA00022729"/>
    </source>
</evidence>
<dbReference type="GO" id="GO:0046872">
    <property type="term" value="F:metal ion binding"/>
    <property type="evidence" value="ECO:0007669"/>
    <property type="project" value="UniProtKB-KW"/>
</dbReference>
<feature type="binding site" evidence="6">
    <location>
        <position position="178"/>
    </location>
    <ligand>
        <name>molybdate</name>
        <dbReference type="ChEBI" id="CHEBI:36264"/>
    </ligand>
</feature>
<evidence type="ECO:0000256" key="3">
    <source>
        <dbReference type="ARBA" id="ARBA00022723"/>
    </source>
</evidence>
<protein>
    <submittedName>
        <fullName evidence="8">Molybdate transport system substrate-binding protein</fullName>
    </submittedName>
</protein>